<dbReference type="SMART" id="SM00091">
    <property type="entry name" value="PAS"/>
    <property type="match status" value="1"/>
</dbReference>
<reference evidence="2 3" key="1">
    <citation type="journal article" date="2019" name="Int. J. Syst. Evol. Microbiol.">
        <title>Capsulimonas corticalis gen. nov., sp. nov., an aerobic capsulated bacterium, of a novel bacterial order, Capsulimonadales ord. nov., of the class Armatimonadia of the phylum Armatimonadetes.</title>
        <authorList>
            <person name="Li J."/>
            <person name="Kudo C."/>
            <person name="Tonouchi A."/>
        </authorList>
    </citation>
    <scope>NUCLEOTIDE SEQUENCE [LARGE SCALE GENOMIC DNA]</scope>
    <source>
        <strain evidence="2 3">AX-7</strain>
    </source>
</reference>
<evidence type="ECO:0000313" key="3">
    <source>
        <dbReference type="Proteomes" id="UP000287394"/>
    </source>
</evidence>
<dbReference type="RefSeq" id="WP_301002357.1">
    <property type="nucleotide sequence ID" value="NZ_AP025739.1"/>
</dbReference>
<sequence>MPTRGNEYSPKTAMVAVLVNLQKGAYIVEDVLDTVSSRARNSPLEGGKQHSASRFLYRILDTIDHPLLVLDEEAHICACNCAYSAMLGATQASILKKSIYDIHEHIWNIPRLRALLQAATKEDIPYSIAEISDQYAELGAKIFVFYARKLIRNGRLMVLLSIEDVGPREERGDIHT</sequence>
<dbReference type="InterPro" id="IPR013656">
    <property type="entry name" value="PAS_4"/>
</dbReference>
<evidence type="ECO:0000313" key="2">
    <source>
        <dbReference type="EMBL" id="BDI33965.1"/>
    </source>
</evidence>
<dbReference type="EMBL" id="AP025739">
    <property type="protein sequence ID" value="BDI33965.1"/>
    <property type="molecule type" value="Genomic_DNA"/>
</dbReference>
<dbReference type="SUPFAM" id="SSF55785">
    <property type="entry name" value="PYP-like sensor domain (PAS domain)"/>
    <property type="match status" value="1"/>
</dbReference>
<name>A0A9N7QE59_9BACT</name>
<feature type="domain" description="PAS" evidence="1">
    <location>
        <begin position="54"/>
        <end position="121"/>
    </location>
</feature>
<evidence type="ECO:0000259" key="1">
    <source>
        <dbReference type="SMART" id="SM00091"/>
    </source>
</evidence>
<protein>
    <recommendedName>
        <fullName evidence="1">PAS domain-containing protein</fullName>
    </recommendedName>
</protein>
<dbReference type="CDD" id="cd00130">
    <property type="entry name" value="PAS"/>
    <property type="match status" value="1"/>
</dbReference>
<organism evidence="2 3">
    <name type="scientific">Capsulimonas corticalis</name>
    <dbReference type="NCBI Taxonomy" id="2219043"/>
    <lineage>
        <taxon>Bacteria</taxon>
        <taxon>Bacillati</taxon>
        <taxon>Armatimonadota</taxon>
        <taxon>Armatimonadia</taxon>
        <taxon>Capsulimonadales</taxon>
        <taxon>Capsulimonadaceae</taxon>
        <taxon>Capsulimonas</taxon>
    </lineage>
</organism>
<dbReference type="InterPro" id="IPR000014">
    <property type="entry name" value="PAS"/>
</dbReference>
<dbReference type="Gene3D" id="3.30.450.20">
    <property type="entry name" value="PAS domain"/>
    <property type="match status" value="1"/>
</dbReference>
<keyword evidence="3" id="KW-1185">Reference proteome</keyword>
<proteinExistence type="predicted"/>
<accession>A0A9N7QE59</accession>
<dbReference type="KEGG" id="ccot:CCAX7_60160"/>
<gene>
    <name evidence="2" type="ORF">CCAX7_60160</name>
</gene>
<dbReference type="Pfam" id="PF08448">
    <property type="entry name" value="PAS_4"/>
    <property type="match status" value="1"/>
</dbReference>
<dbReference type="AlphaFoldDB" id="A0A9N7QE59"/>
<dbReference type="Proteomes" id="UP000287394">
    <property type="component" value="Chromosome"/>
</dbReference>
<dbReference type="NCBIfam" id="TIGR00229">
    <property type="entry name" value="sensory_box"/>
    <property type="match status" value="1"/>
</dbReference>
<dbReference type="InterPro" id="IPR035965">
    <property type="entry name" value="PAS-like_dom_sf"/>
</dbReference>